<protein>
    <submittedName>
        <fullName evidence="3">Uncharacterized protein</fullName>
    </submittedName>
</protein>
<keyword evidence="4" id="KW-1185">Reference proteome</keyword>
<proteinExistence type="predicted"/>
<comment type="caution">
    <text evidence="3">The sequence shown here is derived from an EMBL/GenBank/DDBJ whole genome shotgun (WGS) entry which is preliminary data.</text>
</comment>
<evidence type="ECO:0000256" key="2">
    <source>
        <dbReference type="SAM" id="MobiDB-lite"/>
    </source>
</evidence>
<feature type="coiled-coil region" evidence="1">
    <location>
        <begin position="44"/>
        <end position="128"/>
    </location>
</feature>
<evidence type="ECO:0000313" key="4">
    <source>
        <dbReference type="Proteomes" id="UP001634394"/>
    </source>
</evidence>
<evidence type="ECO:0000313" key="3">
    <source>
        <dbReference type="EMBL" id="KAL3889262.1"/>
    </source>
</evidence>
<dbReference type="EMBL" id="JBJQND010000001">
    <property type="protein sequence ID" value="KAL3889262.1"/>
    <property type="molecule type" value="Genomic_DNA"/>
</dbReference>
<feature type="region of interest" description="Disordered" evidence="2">
    <location>
        <begin position="160"/>
        <end position="180"/>
    </location>
</feature>
<dbReference type="AlphaFoldDB" id="A0ABD3XSQ7"/>
<organism evidence="3 4">
    <name type="scientific">Sinanodonta woodiana</name>
    <name type="common">Chinese pond mussel</name>
    <name type="synonym">Anodonta woodiana</name>
    <dbReference type="NCBI Taxonomy" id="1069815"/>
    <lineage>
        <taxon>Eukaryota</taxon>
        <taxon>Metazoa</taxon>
        <taxon>Spiralia</taxon>
        <taxon>Lophotrochozoa</taxon>
        <taxon>Mollusca</taxon>
        <taxon>Bivalvia</taxon>
        <taxon>Autobranchia</taxon>
        <taxon>Heteroconchia</taxon>
        <taxon>Palaeoheterodonta</taxon>
        <taxon>Unionida</taxon>
        <taxon>Unionoidea</taxon>
        <taxon>Unionidae</taxon>
        <taxon>Unioninae</taxon>
        <taxon>Sinanodonta</taxon>
    </lineage>
</organism>
<keyword evidence="1" id="KW-0175">Coiled coil</keyword>
<evidence type="ECO:0000256" key="1">
    <source>
        <dbReference type="SAM" id="Coils"/>
    </source>
</evidence>
<accession>A0ABD3XSQ7</accession>
<dbReference type="PANTHER" id="PTHR46888:SF1">
    <property type="entry name" value="RIBONUCLEASE H"/>
    <property type="match status" value="1"/>
</dbReference>
<dbReference type="Proteomes" id="UP001634394">
    <property type="component" value="Unassembled WGS sequence"/>
</dbReference>
<gene>
    <name evidence="3" type="ORF">ACJMK2_001609</name>
</gene>
<dbReference type="PANTHER" id="PTHR46888">
    <property type="entry name" value="ZINC KNUCKLE DOMAINCONTAINING PROTEIN-RELATED"/>
    <property type="match status" value="1"/>
</dbReference>
<sequence>MSSLKDIVELGKQFGYEGETLRKFVQEELARERDQRFKERDVERDKTEMQIAFEREKLELEREKIVFKGKKIELKKQASIEKIDLEQQASRERIELEKQAEKETIGLVRDAERERIEQVRELEERKLEGDKQSKLETIELENINMEKEHKRKCELLEATKDGQQDSKFKGPKLPNSDDNEDNLDSYLHTFELYATIQKWQGDNCSLILSALLKGQALDVFSRLPVNDALNNDTLKEALLKRYELTEQGFRKKFKSSKPKKVTFAQFICRTGNYFQWWIECGKVQKTFEGLTDFLLRDQLLDIWGR</sequence>
<name>A0ABD3XSQ7_SINWO</name>
<reference evidence="3 4" key="1">
    <citation type="submission" date="2024-11" db="EMBL/GenBank/DDBJ databases">
        <title>Chromosome-level genome assembly of the freshwater bivalve Anodonta woodiana.</title>
        <authorList>
            <person name="Chen X."/>
        </authorList>
    </citation>
    <scope>NUCLEOTIDE SEQUENCE [LARGE SCALE GENOMIC DNA]</scope>
    <source>
        <strain evidence="3">MN2024</strain>
        <tissue evidence="3">Gills</tissue>
    </source>
</reference>